<feature type="signal peptide" evidence="10">
    <location>
        <begin position="1"/>
        <end position="25"/>
    </location>
</feature>
<dbReference type="InterPro" id="IPR037066">
    <property type="entry name" value="Plug_dom_sf"/>
</dbReference>
<dbReference type="InterPro" id="IPR011662">
    <property type="entry name" value="Secretin/TonB_short_N"/>
</dbReference>
<keyword evidence="8" id="KW-1134">Transmembrane beta strand</keyword>
<evidence type="ECO:0000313" key="13">
    <source>
        <dbReference type="Proteomes" id="UP000001591"/>
    </source>
</evidence>
<dbReference type="STRING" id="414684.RC1_4125"/>
<evidence type="ECO:0000256" key="7">
    <source>
        <dbReference type="ARBA" id="ARBA00023237"/>
    </source>
</evidence>
<feature type="region of interest" description="Disordered" evidence="9">
    <location>
        <begin position="103"/>
        <end position="123"/>
    </location>
</feature>
<dbReference type="RefSeq" id="WP_012569235.1">
    <property type="nucleotide sequence ID" value="NC_011420.2"/>
</dbReference>
<dbReference type="PANTHER" id="PTHR32552">
    <property type="entry name" value="FERRICHROME IRON RECEPTOR-RELATED"/>
    <property type="match status" value="1"/>
</dbReference>
<evidence type="ECO:0000256" key="4">
    <source>
        <dbReference type="ARBA" id="ARBA00023004"/>
    </source>
</evidence>
<dbReference type="Gene3D" id="2.170.130.10">
    <property type="entry name" value="TonB-dependent receptor, plug domain"/>
    <property type="match status" value="1"/>
</dbReference>
<name>B6IYT9_RHOCS</name>
<keyword evidence="1 8" id="KW-0813">Transport</keyword>
<dbReference type="PANTHER" id="PTHR32552:SF68">
    <property type="entry name" value="FERRICHROME OUTER MEMBRANE TRANSPORTER_PHAGE RECEPTOR"/>
    <property type="match status" value="1"/>
</dbReference>
<sequence length="207" mass="21291">MTVGWFRAAATSLVAVSVMVGVAQAQAIRIDIPAGDLGPALTAFARASGLQILADPSMTDGLKTRGVSGEMAPREALEALFAGTGLGFELHGDAVIVRGTAPAPAEPAAPAPTRMKPEAAAAPAGEAMEELTITGYRVRATAGGTRIVTPLKDLPMSVQVVNQELIKDLGARKIEDAIRFVSGINKVNRNDNLGRGERSPSAASIPA</sequence>
<evidence type="ECO:0000256" key="9">
    <source>
        <dbReference type="SAM" id="MobiDB-lite"/>
    </source>
</evidence>
<dbReference type="GO" id="GO:0009279">
    <property type="term" value="C:cell outer membrane"/>
    <property type="evidence" value="ECO:0007669"/>
    <property type="project" value="UniProtKB-SubCell"/>
</dbReference>
<dbReference type="HOGENOM" id="CLU_1325483_0_0_5"/>
<evidence type="ECO:0000256" key="5">
    <source>
        <dbReference type="ARBA" id="ARBA00023065"/>
    </source>
</evidence>
<dbReference type="InterPro" id="IPR012910">
    <property type="entry name" value="Plug_dom"/>
</dbReference>
<feature type="chain" id="PRO_5002846887" evidence="10">
    <location>
        <begin position="26"/>
        <end position="207"/>
    </location>
</feature>
<dbReference type="SMART" id="SM00965">
    <property type="entry name" value="STN"/>
    <property type="match status" value="1"/>
</dbReference>
<dbReference type="Gene3D" id="3.55.50.30">
    <property type="match status" value="1"/>
</dbReference>
<keyword evidence="8" id="KW-0812">Transmembrane</keyword>
<keyword evidence="3 10" id="KW-0732">Signal</keyword>
<dbReference type="eggNOG" id="COG4774">
    <property type="taxonomic scope" value="Bacteria"/>
</dbReference>
<dbReference type="InterPro" id="IPR039426">
    <property type="entry name" value="TonB-dep_rcpt-like"/>
</dbReference>
<dbReference type="KEGG" id="rce:RC1_4125"/>
<evidence type="ECO:0000256" key="10">
    <source>
        <dbReference type="SAM" id="SignalP"/>
    </source>
</evidence>
<keyword evidence="4" id="KW-0408">Iron</keyword>
<keyword evidence="6 8" id="KW-0472">Membrane</keyword>
<evidence type="ECO:0000256" key="6">
    <source>
        <dbReference type="ARBA" id="ARBA00023136"/>
    </source>
</evidence>
<comment type="similarity">
    <text evidence="8">Belongs to the TonB-dependent receptor family.</text>
</comment>
<organism evidence="12 13">
    <name type="scientific">Rhodospirillum centenum (strain ATCC 51521 / SW)</name>
    <dbReference type="NCBI Taxonomy" id="414684"/>
    <lineage>
        <taxon>Bacteria</taxon>
        <taxon>Pseudomonadati</taxon>
        <taxon>Pseudomonadota</taxon>
        <taxon>Alphaproteobacteria</taxon>
        <taxon>Rhodospirillales</taxon>
        <taxon>Rhodospirillaceae</taxon>
        <taxon>Rhodospirillum</taxon>
    </lineage>
</organism>
<keyword evidence="7 8" id="KW-0998">Cell outer membrane</keyword>
<protein>
    <submittedName>
        <fullName evidence="12">Secretin and TonB N terminus short domain protein</fullName>
    </submittedName>
</protein>
<comment type="subcellular location">
    <subcellularLocation>
        <location evidence="8">Cell outer membrane</location>
        <topology evidence="8">Multi-pass membrane protein</topology>
    </subcellularLocation>
</comment>
<feature type="compositionally biased region" description="Low complexity" evidence="9">
    <location>
        <begin position="111"/>
        <end position="123"/>
    </location>
</feature>
<dbReference type="EMBL" id="CP000613">
    <property type="protein sequence ID" value="ACJ01463.1"/>
    <property type="molecule type" value="Genomic_DNA"/>
</dbReference>
<dbReference type="Pfam" id="PF07715">
    <property type="entry name" value="Plug"/>
    <property type="match status" value="1"/>
</dbReference>
<proteinExistence type="inferred from homology"/>
<evidence type="ECO:0000256" key="1">
    <source>
        <dbReference type="ARBA" id="ARBA00022448"/>
    </source>
</evidence>
<dbReference type="Pfam" id="PF07660">
    <property type="entry name" value="STN"/>
    <property type="match status" value="1"/>
</dbReference>
<evidence type="ECO:0000259" key="11">
    <source>
        <dbReference type="SMART" id="SM00965"/>
    </source>
</evidence>
<accession>B6IYT9</accession>
<dbReference type="OrthoDB" id="5476657at2"/>
<reference evidence="12 13" key="1">
    <citation type="journal article" date="2010" name="BMC Genomics">
        <title>Metabolic flexibility revealed in the genome of the cyst-forming alpha-1 proteobacterium Rhodospirillum centenum.</title>
        <authorList>
            <person name="Lu Y.K."/>
            <person name="Marden J."/>
            <person name="Han M."/>
            <person name="Swingley W.D."/>
            <person name="Mastrian S.D."/>
            <person name="Chowdhury S.R."/>
            <person name="Hao J."/>
            <person name="Helmy T."/>
            <person name="Kim S."/>
            <person name="Kurdoglu A.A."/>
            <person name="Matthies H.J."/>
            <person name="Rollo D."/>
            <person name="Stothard P."/>
            <person name="Blankenship R.E."/>
            <person name="Bauer C.E."/>
            <person name="Touchman J.W."/>
        </authorList>
    </citation>
    <scope>NUCLEOTIDE SEQUENCE [LARGE SCALE GENOMIC DNA]</scope>
    <source>
        <strain evidence="13">ATCC 51521 / SW</strain>
    </source>
</reference>
<evidence type="ECO:0000256" key="8">
    <source>
        <dbReference type="PROSITE-ProRule" id="PRU01360"/>
    </source>
</evidence>
<dbReference type="GO" id="GO:0015344">
    <property type="term" value="F:siderophore uptake transmembrane transporter activity"/>
    <property type="evidence" value="ECO:0007669"/>
    <property type="project" value="TreeGrafter"/>
</dbReference>
<keyword evidence="13" id="KW-1185">Reference proteome</keyword>
<feature type="domain" description="Secretin/TonB short N-terminal" evidence="11">
    <location>
        <begin position="50"/>
        <end position="100"/>
    </location>
</feature>
<evidence type="ECO:0000256" key="3">
    <source>
        <dbReference type="ARBA" id="ARBA00022729"/>
    </source>
</evidence>
<evidence type="ECO:0000313" key="12">
    <source>
        <dbReference type="EMBL" id="ACJ01463.1"/>
    </source>
</evidence>
<evidence type="ECO:0000256" key="2">
    <source>
        <dbReference type="ARBA" id="ARBA00022496"/>
    </source>
</evidence>
<dbReference type="SUPFAM" id="SSF56935">
    <property type="entry name" value="Porins"/>
    <property type="match status" value="1"/>
</dbReference>
<dbReference type="Proteomes" id="UP000001591">
    <property type="component" value="Chromosome"/>
</dbReference>
<gene>
    <name evidence="12" type="ordered locus">RC1_4125</name>
</gene>
<dbReference type="AlphaFoldDB" id="B6IYT9"/>
<keyword evidence="2" id="KW-0410">Iron transport</keyword>
<keyword evidence="5" id="KW-0406">Ion transport</keyword>
<dbReference type="PROSITE" id="PS52016">
    <property type="entry name" value="TONB_DEPENDENT_REC_3"/>
    <property type="match status" value="1"/>
</dbReference>